<reference evidence="9 10" key="2">
    <citation type="journal article" date="2015" name="Genome Announc.">
        <title>Complete Genome Sequences of Evolved Arsenate-Resistant Metallosphaera sedula Strains.</title>
        <authorList>
            <person name="Ai C."/>
            <person name="McCarthy S."/>
            <person name="Schackwitz W."/>
            <person name="Martin J."/>
            <person name="Lipzen A."/>
            <person name="Blum P."/>
        </authorList>
    </citation>
    <scope>NUCLEOTIDE SEQUENCE [LARGE SCALE GENOMIC DNA]</scope>
    <source>
        <strain evidence="4 10">ARS120-1</strain>
        <strain evidence="5 9">ARS120-2</strain>
        <strain evidence="2 12">ARS50-1</strain>
        <strain evidence="3 11">ARS50-2</strain>
    </source>
</reference>
<dbReference type="Proteomes" id="UP000068832">
    <property type="component" value="Chromosome"/>
</dbReference>
<dbReference type="OMA" id="MIKIRET"/>
<dbReference type="Proteomes" id="UP000062398">
    <property type="component" value="Chromosome"/>
</dbReference>
<gene>
    <name evidence="1" type="ORF">HA72_1709</name>
    <name evidence="2" type="ORF">MsedA_1743</name>
    <name evidence="3" type="ORF">MsedB_1745</name>
    <name evidence="4" type="ORF">MsedC_1743</name>
    <name evidence="5" type="ORF">MsedD_1744</name>
    <name evidence="6" type="ORF">MsedE_1745</name>
</gene>
<dbReference type="Proteomes" id="UP000056255">
    <property type="component" value="Chromosome"/>
</dbReference>
<evidence type="ECO:0000313" key="1">
    <source>
        <dbReference type="EMBL" id="AIM27848.1"/>
    </source>
</evidence>
<protein>
    <submittedName>
        <fullName evidence="1">Uncharacterized protein</fullName>
    </submittedName>
</protein>
<dbReference type="OrthoDB" id="34451at2157"/>
<dbReference type="Proteomes" id="UP000029084">
    <property type="component" value="Chromosome"/>
</dbReference>
<organism evidence="1 7">
    <name type="scientific">Metallosphaera sedula</name>
    <dbReference type="NCBI Taxonomy" id="43687"/>
    <lineage>
        <taxon>Archaea</taxon>
        <taxon>Thermoproteota</taxon>
        <taxon>Thermoprotei</taxon>
        <taxon>Sulfolobales</taxon>
        <taxon>Sulfolobaceae</taxon>
        <taxon>Metallosphaera</taxon>
    </lineage>
</organism>
<evidence type="ECO:0000313" key="8">
    <source>
        <dbReference type="Proteomes" id="UP000056255"/>
    </source>
</evidence>
<dbReference type="Proteomes" id="UP000062475">
    <property type="component" value="Chromosome"/>
</dbReference>
<evidence type="ECO:0000313" key="12">
    <source>
        <dbReference type="Proteomes" id="UP000068832"/>
    </source>
</evidence>
<dbReference type="EMBL" id="CP012174">
    <property type="protein sequence ID" value="AKV79864.1"/>
    <property type="molecule type" value="Genomic_DNA"/>
</dbReference>
<evidence type="ECO:0000313" key="2">
    <source>
        <dbReference type="EMBL" id="AKV75374.1"/>
    </source>
</evidence>
<dbReference type="EMBL" id="CP012173">
    <property type="protein sequence ID" value="AKV77618.1"/>
    <property type="molecule type" value="Genomic_DNA"/>
</dbReference>
<evidence type="ECO:0000313" key="10">
    <source>
        <dbReference type="Proteomes" id="UP000062398"/>
    </source>
</evidence>
<name>A0A088E757_9CREN</name>
<evidence type="ECO:0000313" key="7">
    <source>
        <dbReference type="Proteomes" id="UP000029084"/>
    </source>
</evidence>
<evidence type="ECO:0000313" key="5">
    <source>
        <dbReference type="EMBL" id="AKV82109.1"/>
    </source>
</evidence>
<dbReference type="EMBL" id="CP012176">
    <property type="protein sequence ID" value="AKV84358.1"/>
    <property type="molecule type" value="Genomic_DNA"/>
</dbReference>
<evidence type="ECO:0000313" key="3">
    <source>
        <dbReference type="EMBL" id="AKV77618.1"/>
    </source>
</evidence>
<evidence type="ECO:0000313" key="4">
    <source>
        <dbReference type="EMBL" id="AKV79864.1"/>
    </source>
</evidence>
<dbReference type="AlphaFoldDB" id="A0A088E757"/>
<accession>A0A088E757</accession>
<evidence type="ECO:0000313" key="11">
    <source>
        <dbReference type="Proteomes" id="UP000062475"/>
    </source>
</evidence>
<proteinExistence type="predicted"/>
<dbReference type="Proteomes" id="UP000061362">
    <property type="component" value="Chromosome"/>
</dbReference>
<evidence type="ECO:0000313" key="9">
    <source>
        <dbReference type="Proteomes" id="UP000061362"/>
    </source>
</evidence>
<dbReference type="EMBL" id="CP012175">
    <property type="protein sequence ID" value="AKV82109.1"/>
    <property type="molecule type" value="Genomic_DNA"/>
</dbReference>
<reference evidence="6 8" key="3">
    <citation type="submission" date="2015-07" db="EMBL/GenBank/DDBJ databases">
        <title>Physiological, transcriptional responses and genome re-sequencing of acid resistant extremely thermoacidophilic Metallosphaera sedula SARC-M1.</title>
        <authorList>
            <person name="Ai C."/>
            <person name="McCarthy S."/>
            <person name="Eckrich V."/>
            <person name="Rudrappa D."/>
            <person name="Qiu G."/>
            <person name="Blum P."/>
        </authorList>
    </citation>
    <scope>NUCLEOTIDE SEQUENCE [LARGE SCALE GENOMIC DNA]</scope>
    <source>
        <strain evidence="6 8">SARC-M1</strain>
    </source>
</reference>
<dbReference type="EMBL" id="CP012172">
    <property type="protein sequence ID" value="AKV75374.1"/>
    <property type="molecule type" value="Genomic_DNA"/>
</dbReference>
<reference evidence="1 7" key="1">
    <citation type="journal article" date="2014" name="J. Bacteriol.">
        <title>Role of an Archaeal PitA Transporter in the Copper and Arsenic Resistance of Metallosphaera sedula, an Extreme Thermoacidophile.</title>
        <authorList>
            <person name="McCarthy S."/>
            <person name="Ai C."/>
            <person name="Wheaton G."/>
            <person name="Tevatia R."/>
            <person name="Eckrich V."/>
            <person name="Kelly R."/>
            <person name="Blum P."/>
        </authorList>
    </citation>
    <scope>NUCLEOTIDE SEQUENCE [LARGE SCALE GENOMIC DNA]</scope>
    <source>
        <strain evidence="1 7">CuR1</strain>
    </source>
</reference>
<sequence length="241" mass="27197">MEMDVKCVSCGENGAEILISGKLLCPRCSRQEILHRVRKNLGKAGVNLRGSQVILAYPKFYSEISQFLKYLIEKVCQNCNFMISEVIVENGREINSVIRNLILEIERRPESLVILPFTADFYGAYLVYSSSSLENSYLSLYGLKSEVAHKTLVSPLYDTPITELRGFQELTGELKTGDEVFDTILEWLHSSFGDNEVFHTFPPSILAILGKFSRCRRCGAVIRPDSGEYCKACSTELSLER</sequence>
<dbReference type="EMBL" id="CP008822">
    <property type="protein sequence ID" value="AIM27848.1"/>
    <property type="molecule type" value="Genomic_DNA"/>
</dbReference>
<evidence type="ECO:0000313" key="6">
    <source>
        <dbReference type="EMBL" id="AKV84358.1"/>
    </source>
</evidence>